<dbReference type="AlphaFoldDB" id="A0A8H3ZKE3"/>
<evidence type="ECO:0000313" key="2">
    <source>
        <dbReference type="EMBL" id="KAF0322538.1"/>
    </source>
</evidence>
<dbReference type="InterPro" id="IPR049804">
    <property type="entry name" value="Choice_anch_L"/>
</dbReference>
<gene>
    <name evidence="2" type="ORF">GQ607_010201</name>
</gene>
<evidence type="ECO:0000313" key="3">
    <source>
        <dbReference type="Proteomes" id="UP000434172"/>
    </source>
</evidence>
<sequence length="411" mass="43607">MSVARTSTLIAALAAVIPVCHCFGVTVSDDALVLANAIFTGPGVVVQSATFTGFPTSSGTFTDGLGGIGNGAILTNGAADGALPGGNQYNDNGLPGSSTYCGSSNTYDASILSVSITISSGYNGVQVLFILASQEEGSNPDPIGIFLAGQQYAIDTDGSAITATSGYLADPIAITPPDSVTSYAESSPPLLVGIPATGTQDVVFAICDFGDGNFDSALMVKAGGCVDCDTQVKIDYVTTTVTVLAGQEFTSTVKAYHAVDLNDFIELDEFNKFDYSIDAVNSNNDIVYAAPVSKRDKFGDKSFLCDWHIPKFSSKYCGIVEHAVNDTSPIVDAHNSKHQYGHVFSLYKFILKRVFGPPDTRTDAVATSSNQFCWHCPFHAYLDVGSRYKRRSWSVLKRWASNLRQNPCITT</sequence>
<dbReference type="Proteomes" id="UP000434172">
    <property type="component" value="Unassembled WGS sequence"/>
</dbReference>
<feature type="signal peptide" evidence="1">
    <location>
        <begin position="1"/>
        <end position="22"/>
    </location>
</feature>
<reference evidence="2 3" key="1">
    <citation type="submission" date="2019-12" db="EMBL/GenBank/DDBJ databases">
        <title>A genome sequence resource for the geographically widespread anthracnose pathogen Colletotrichum asianum.</title>
        <authorList>
            <person name="Meng Y."/>
        </authorList>
    </citation>
    <scope>NUCLEOTIDE SEQUENCE [LARGE SCALE GENOMIC DNA]</scope>
    <source>
        <strain evidence="2 3">ICMP 18580</strain>
    </source>
</reference>
<feature type="chain" id="PRO_5034840331" evidence="1">
    <location>
        <begin position="23"/>
        <end position="411"/>
    </location>
</feature>
<proteinExistence type="predicted"/>
<protein>
    <submittedName>
        <fullName evidence="2">Uncharacterized protein</fullName>
    </submittedName>
</protein>
<keyword evidence="3" id="KW-1185">Reference proteome</keyword>
<comment type="caution">
    <text evidence="2">The sequence shown here is derived from an EMBL/GenBank/DDBJ whole genome shotgun (WGS) entry which is preliminary data.</text>
</comment>
<organism evidence="2 3">
    <name type="scientific">Colletotrichum asianum</name>
    <dbReference type="NCBI Taxonomy" id="702518"/>
    <lineage>
        <taxon>Eukaryota</taxon>
        <taxon>Fungi</taxon>
        <taxon>Dikarya</taxon>
        <taxon>Ascomycota</taxon>
        <taxon>Pezizomycotina</taxon>
        <taxon>Sordariomycetes</taxon>
        <taxon>Hypocreomycetidae</taxon>
        <taxon>Glomerellales</taxon>
        <taxon>Glomerellaceae</taxon>
        <taxon>Colletotrichum</taxon>
        <taxon>Colletotrichum gloeosporioides species complex</taxon>
    </lineage>
</organism>
<dbReference type="OrthoDB" id="4850028at2759"/>
<name>A0A8H3ZKE3_9PEZI</name>
<dbReference type="NCBIfam" id="NF038133">
    <property type="entry name" value="choice_anch_L"/>
    <property type="match status" value="1"/>
</dbReference>
<dbReference type="EMBL" id="WOWK01000060">
    <property type="protein sequence ID" value="KAF0322538.1"/>
    <property type="molecule type" value="Genomic_DNA"/>
</dbReference>
<evidence type="ECO:0000256" key="1">
    <source>
        <dbReference type="SAM" id="SignalP"/>
    </source>
</evidence>
<accession>A0A8H3ZKE3</accession>
<keyword evidence="1" id="KW-0732">Signal</keyword>